<name>A0A0F9HH49_9ZZZZ</name>
<organism evidence="1">
    <name type="scientific">marine sediment metagenome</name>
    <dbReference type="NCBI Taxonomy" id="412755"/>
    <lineage>
        <taxon>unclassified sequences</taxon>
        <taxon>metagenomes</taxon>
        <taxon>ecological metagenomes</taxon>
    </lineage>
</organism>
<comment type="caution">
    <text evidence="1">The sequence shown here is derived from an EMBL/GenBank/DDBJ whole genome shotgun (WGS) entry which is preliminary data.</text>
</comment>
<gene>
    <name evidence="1" type="ORF">LCGC14_1705830</name>
</gene>
<proteinExistence type="predicted"/>
<accession>A0A0F9HH49</accession>
<protein>
    <submittedName>
        <fullName evidence="1">Uncharacterized protein</fullName>
    </submittedName>
</protein>
<reference evidence="1" key="1">
    <citation type="journal article" date="2015" name="Nature">
        <title>Complex archaea that bridge the gap between prokaryotes and eukaryotes.</title>
        <authorList>
            <person name="Spang A."/>
            <person name="Saw J.H."/>
            <person name="Jorgensen S.L."/>
            <person name="Zaremba-Niedzwiedzka K."/>
            <person name="Martijn J."/>
            <person name="Lind A.E."/>
            <person name="van Eijk R."/>
            <person name="Schleper C."/>
            <person name="Guy L."/>
            <person name="Ettema T.J."/>
        </authorList>
    </citation>
    <scope>NUCLEOTIDE SEQUENCE</scope>
</reference>
<dbReference type="EMBL" id="LAZR01015139">
    <property type="protein sequence ID" value="KKM14467.1"/>
    <property type="molecule type" value="Genomic_DNA"/>
</dbReference>
<dbReference type="AlphaFoldDB" id="A0A0F9HH49"/>
<evidence type="ECO:0000313" key="1">
    <source>
        <dbReference type="EMBL" id="KKM14467.1"/>
    </source>
</evidence>
<sequence>MPRARGTVAGNITDFERAKAREQDATFSTLNVSAPWGGYAPGLSDDVVNYSVAQNCLNVIDRESTLSADTGYALLVPSGGGGLTFPLGDDGAGAIEGPATTPEAIMIVGQLPIQDPTLVSDGFISAFFVTADGGGSTRGHAACINGSANLVEIPFDADAGTPDITTLRAVIMDSCVVPFGGTAQASQNKPGAVVITNNTDNVIVWDPNSDSVGFPGELTALDSGAITNFKGRACAVVAERILFFNTEESGTRNPTRVTWGEIGSLSVDPSPTGAGSIDLIEMKEPGMRIMPLGNLVACYSGDGVVLLRRTGIPLAPFAKDYRTNDRGLIGPRAITPLGRDAHFGIFADGWFIFSSQGVWREVGLANLGGTTYHKWKDDFYSRLSRDSLDLVVIHYDHIRNQVRISWPETPATENTVTWVYDVRRDTVWPQDYIVSSFGEINSAATGQTWTATVGTWAAQGVRWRDLGPESGFRELIHGDASGNVMLYNSNLTGRDGIEQNYQYLTYRVANPQPLLERLMSRVTVTRGKTVSAKVISVEVIAADGTANAVSIAGESGTGPFVSYEDYRVLSTHHAINLTGEHPQIVHKLGLSFLEGIKPVTRADGEGV</sequence>